<reference evidence="3 4" key="1">
    <citation type="journal article" date="2018" name="Sci. Rep.">
        <title>Comparative analysis of the Pocillopora damicornis genome highlights role of immune system in coral evolution.</title>
        <authorList>
            <person name="Cunning R."/>
            <person name="Bay R.A."/>
            <person name="Gillette P."/>
            <person name="Baker A.C."/>
            <person name="Traylor-Knowles N."/>
        </authorList>
    </citation>
    <scope>NUCLEOTIDE SEQUENCE [LARGE SCALE GENOMIC DNA]</scope>
    <source>
        <strain evidence="3">RSMAS</strain>
        <tissue evidence="3">Whole animal</tissue>
    </source>
</reference>
<accession>A0A3M6TVQ5</accession>
<protein>
    <submittedName>
        <fullName evidence="3">Uncharacterized protein</fullName>
    </submittedName>
</protein>
<proteinExistence type="predicted"/>
<feature type="compositionally biased region" description="Low complexity" evidence="2">
    <location>
        <begin position="353"/>
        <end position="364"/>
    </location>
</feature>
<feature type="compositionally biased region" description="Polar residues" evidence="2">
    <location>
        <begin position="338"/>
        <end position="352"/>
    </location>
</feature>
<dbReference type="EMBL" id="RCHS01002836">
    <property type="protein sequence ID" value="RMX45368.1"/>
    <property type="molecule type" value="Genomic_DNA"/>
</dbReference>
<keyword evidence="4" id="KW-1185">Reference proteome</keyword>
<evidence type="ECO:0000256" key="1">
    <source>
        <dbReference type="SAM" id="Coils"/>
    </source>
</evidence>
<feature type="compositionally biased region" description="Polar residues" evidence="2">
    <location>
        <begin position="643"/>
        <end position="664"/>
    </location>
</feature>
<keyword evidence="1" id="KW-0175">Coiled coil</keyword>
<evidence type="ECO:0000313" key="3">
    <source>
        <dbReference type="EMBL" id="RMX45368.1"/>
    </source>
</evidence>
<dbReference type="STRING" id="46731.A0A3M6TVQ5"/>
<evidence type="ECO:0000256" key="2">
    <source>
        <dbReference type="SAM" id="MobiDB-lite"/>
    </source>
</evidence>
<dbReference type="Proteomes" id="UP000275408">
    <property type="component" value="Unassembled WGS sequence"/>
</dbReference>
<feature type="compositionally biased region" description="Polar residues" evidence="2">
    <location>
        <begin position="195"/>
        <end position="209"/>
    </location>
</feature>
<sequence>MNSRREKADKGVSVDTFIKQNTLRSSLNREIRDFKVVLDEIDVGKCIPLPGNVGFSIQYLPSAAKHLGKKRVGHDVSGDSTQRKSRRILITSRCCSSTCLGCTSGERCGKVKRRDPRVKNAARMSVSAGRKKNLARSHPGSMPVALNKGKVSSNMPADKVTCFLGEGELQQPMHVATSTSQVATPCLTLSSGLITGSGENSSHSDSNQRYAVPPEMPSRPLKQQRSSHGLSLPGVIPQQANKNNCNRTFSATANEESSFSCVSSEASNYRKTSASDSVPHKVHDVVTQINTVKEMSSLSFSSPNMHHSATLRPFPSAASPNVRTVKVEDANAQQYYSPSSITTAHSGNSFVAPSSSPNMHPSSNLRPFPSDASSKVRPVKLEDANAQHYRLPSSIATVQTGNPIVAPLSNPDSLQPFVRAASPNVRPVKVEDVKKQQCRLSSSVTTLRTRDSVCMPLSSPKLFPPVDLRTSPDITSSNVRRAVTTAQTMYPIVMPFSSPSTHPSGNLRPSLSVVYSNVRPAITTAHTGNSIVVPLSSPNMHPSGNLPLSHSMASSNVRPVEVVNAQQSRLPQSGNSVTVNTVPPQTPPASLQRFYPLVAIPFISPSGWQQPSIQCVSVAPQPTPVYPLVQRLHFATVRRSSMSNSVDIPEPSAQSVSSSLNQNRAAPVNTDAAPLRNSHKEILPKPWTQFPQGGSSSERKKQLDQACDQLTRFLDVVTRLSKIRGDFGFLVQYYRRTCELDPSSAIIIDSVEALIHFLNIAECKLKEESHALQNSCQSLQSLIKNYQKNIRTDGNNYQKLLDTRLCTEKNIDSINEDKAAEIKRDCDEMKTELSELRVKMAELRKEKDELYEKWLKLADV</sequence>
<dbReference type="OrthoDB" id="10474618at2759"/>
<feature type="region of interest" description="Disordered" evidence="2">
    <location>
        <begin position="643"/>
        <end position="672"/>
    </location>
</feature>
<feature type="region of interest" description="Disordered" evidence="2">
    <location>
        <begin position="119"/>
        <end position="151"/>
    </location>
</feature>
<evidence type="ECO:0000313" key="4">
    <source>
        <dbReference type="Proteomes" id="UP000275408"/>
    </source>
</evidence>
<gene>
    <name evidence="3" type="ORF">pdam_00000891</name>
</gene>
<organism evidence="3 4">
    <name type="scientific">Pocillopora damicornis</name>
    <name type="common">Cauliflower coral</name>
    <name type="synonym">Millepora damicornis</name>
    <dbReference type="NCBI Taxonomy" id="46731"/>
    <lineage>
        <taxon>Eukaryota</taxon>
        <taxon>Metazoa</taxon>
        <taxon>Cnidaria</taxon>
        <taxon>Anthozoa</taxon>
        <taxon>Hexacorallia</taxon>
        <taxon>Scleractinia</taxon>
        <taxon>Astrocoeniina</taxon>
        <taxon>Pocilloporidae</taxon>
        <taxon>Pocillopora</taxon>
    </lineage>
</organism>
<comment type="caution">
    <text evidence="3">The sequence shown here is derived from an EMBL/GenBank/DDBJ whole genome shotgun (WGS) entry which is preliminary data.</text>
</comment>
<feature type="coiled-coil region" evidence="1">
    <location>
        <begin position="819"/>
        <end position="853"/>
    </location>
</feature>
<feature type="region of interest" description="Disordered" evidence="2">
    <location>
        <begin position="338"/>
        <end position="375"/>
    </location>
</feature>
<dbReference type="AlphaFoldDB" id="A0A3M6TVQ5"/>
<name>A0A3M6TVQ5_POCDA</name>
<feature type="region of interest" description="Disordered" evidence="2">
    <location>
        <begin position="195"/>
        <end position="239"/>
    </location>
</feature>